<feature type="transmembrane region" description="Helical" evidence="2">
    <location>
        <begin position="240"/>
        <end position="259"/>
    </location>
</feature>
<dbReference type="Proteomes" id="UP001589887">
    <property type="component" value="Unassembled WGS sequence"/>
</dbReference>
<evidence type="ECO:0000256" key="2">
    <source>
        <dbReference type="SAM" id="Phobius"/>
    </source>
</evidence>
<sequence>MAGSRSTYAREQQRSLMRLRNALAISVTAAAALTGTSGAATADESEPRGRHGHASLSAANQPVCGDRVGADFPVDTRIHGGPAEYRPGGGPQLWYVDLHNTTAHTCRNIHPVVVLVDRDRTLKDSQAKLEFFDAAGGGGRARPVPFERTDADEHVGVFDDGFPGFVIGAGETVTVKVRLGFTADTRPNEVTLNAAVVQRRGEDGEWVGESGGYRFGIAPEAAVQLAGPPELADTGSGGPFGPVAAGGLVVGGVVLVFGARRLRRR</sequence>
<proteinExistence type="predicted"/>
<organism evidence="4 5">
    <name type="scientific">Streptomyces noboritoensis</name>
    <dbReference type="NCBI Taxonomy" id="67337"/>
    <lineage>
        <taxon>Bacteria</taxon>
        <taxon>Bacillati</taxon>
        <taxon>Actinomycetota</taxon>
        <taxon>Actinomycetes</taxon>
        <taxon>Kitasatosporales</taxon>
        <taxon>Streptomycetaceae</taxon>
        <taxon>Streptomyces</taxon>
    </lineage>
</organism>
<feature type="signal peptide" evidence="3">
    <location>
        <begin position="1"/>
        <end position="42"/>
    </location>
</feature>
<keyword evidence="3" id="KW-0732">Signal</keyword>
<comment type="caution">
    <text evidence="4">The sequence shown here is derived from an EMBL/GenBank/DDBJ whole genome shotgun (WGS) entry which is preliminary data.</text>
</comment>
<gene>
    <name evidence="4" type="ORF">ACFH04_31190</name>
</gene>
<evidence type="ECO:0000256" key="1">
    <source>
        <dbReference type="SAM" id="MobiDB-lite"/>
    </source>
</evidence>
<keyword evidence="2" id="KW-0812">Transmembrane</keyword>
<feature type="region of interest" description="Disordered" evidence="1">
    <location>
        <begin position="36"/>
        <end position="58"/>
    </location>
</feature>
<evidence type="ECO:0000313" key="4">
    <source>
        <dbReference type="EMBL" id="MFC0848144.1"/>
    </source>
</evidence>
<keyword evidence="2" id="KW-0472">Membrane</keyword>
<evidence type="ECO:0008006" key="6">
    <source>
        <dbReference type="Google" id="ProtNLM"/>
    </source>
</evidence>
<evidence type="ECO:0000313" key="5">
    <source>
        <dbReference type="Proteomes" id="UP001589887"/>
    </source>
</evidence>
<keyword evidence="2" id="KW-1133">Transmembrane helix</keyword>
<accession>A0ABV6TQU2</accession>
<dbReference type="EMBL" id="JBHMQV010000009">
    <property type="protein sequence ID" value="MFC0848144.1"/>
    <property type="molecule type" value="Genomic_DNA"/>
</dbReference>
<dbReference type="RefSeq" id="WP_394322770.1">
    <property type="nucleotide sequence ID" value="NZ_JBHMQV010000009.1"/>
</dbReference>
<keyword evidence="5" id="KW-1185">Reference proteome</keyword>
<protein>
    <recommendedName>
        <fullName evidence="6">Gram-positive cocci surface proteins LPxTG domain-containing protein</fullName>
    </recommendedName>
</protein>
<name>A0ABV6TQU2_9ACTN</name>
<evidence type="ECO:0000256" key="3">
    <source>
        <dbReference type="SAM" id="SignalP"/>
    </source>
</evidence>
<feature type="chain" id="PRO_5045336961" description="Gram-positive cocci surface proteins LPxTG domain-containing protein" evidence="3">
    <location>
        <begin position="43"/>
        <end position="265"/>
    </location>
</feature>
<reference evidence="4 5" key="1">
    <citation type="submission" date="2024-09" db="EMBL/GenBank/DDBJ databases">
        <authorList>
            <person name="Sun Q."/>
            <person name="Mori K."/>
        </authorList>
    </citation>
    <scope>NUCLEOTIDE SEQUENCE [LARGE SCALE GENOMIC DNA]</scope>
    <source>
        <strain evidence="4 5">JCM 4557</strain>
    </source>
</reference>